<protein>
    <submittedName>
        <fullName evidence="1">TIGR02444 family protein</fullName>
    </submittedName>
</protein>
<proteinExistence type="predicted"/>
<reference evidence="1" key="1">
    <citation type="submission" date="2022-11" db="EMBL/GenBank/DDBJ databases">
        <title>Larsenimonas rhizosphaerae sp. nov., isolated from a tidal mudflat.</title>
        <authorList>
            <person name="Lee S.D."/>
            <person name="Kim I.S."/>
        </authorList>
    </citation>
    <scope>NUCLEOTIDE SEQUENCE</scope>
    <source>
        <strain evidence="1">GH2-1</strain>
    </source>
</reference>
<sequence>MTDHSTQLWHYALRLYAKDGVQALCLDLQENAGLDVCELLWLCWLDQQGLTLNNDWEAALAGVRRWQHDMTLPLRRCRQALKGTAAHSPLAHGIREQLKVDELDSEREALTRLDALKAQENAVRRKAHGESLETSLARWAPGLSLDSRRLVARTLAQIQPHAEPGTS</sequence>
<dbReference type="AlphaFoldDB" id="A0AA42CYG6"/>
<dbReference type="EMBL" id="JAPIVE010000004">
    <property type="protein sequence ID" value="MCX2525140.1"/>
    <property type="molecule type" value="Genomic_DNA"/>
</dbReference>
<organism evidence="1 2">
    <name type="scientific">Larsenimonas rhizosphaerae</name>
    <dbReference type="NCBI Taxonomy" id="2944682"/>
    <lineage>
        <taxon>Bacteria</taxon>
        <taxon>Pseudomonadati</taxon>
        <taxon>Pseudomonadota</taxon>
        <taxon>Gammaproteobacteria</taxon>
        <taxon>Oceanospirillales</taxon>
        <taxon>Halomonadaceae</taxon>
        <taxon>Larsenimonas</taxon>
    </lineage>
</organism>
<dbReference type="NCBIfam" id="TIGR02444">
    <property type="entry name" value="TIGR02444 family protein"/>
    <property type="match status" value="1"/>
</dbReference>
<keyword evidence="2" id="KW-1185">Reference proteome</keyword>
<comment type="caution">
    <text evidence="1">The sequence shown here is derived from an EMBL/GenBank/DDBJ whole genome shotgun (WGS) entry which is preliminary data.</text>
</comment>
<evidence type="ECO:0000313" key="2">
    <source>
        <dbReference type="Proteomes" id="UP001165678"/>
    </source>
</evidence>
<name>A0AA42CYG6_9GAMM</name>
<gene>
    <name evidence="1" type="ORF">OQ287_12890</name>
</gene>
<evidence type="ECO:0000313" key="1">
    <source>
        <dbReference type="EMBL" id="MCX2525140.1"/>
    </source>
</evidence>
<dbReference type="Pfam" id="PF09523">
    <property type="entry name" value="DUF2390"/>
    <property type="match status" value="1"/>
</dbReference>
<dbReference type="InterPro" id="IPR012659">
    <property type="entry name" value="CHP02444"/>
</dbReference>
<dbReference type="Proteomes" id="UP001165678">
    <property type="component" value="Unassembled WGS sequence"/>
</dbReference>
<dbReference type="RefSeq" id="WP_250938647.1">
    <property type="nucleotide sequence ID" value="NZ_JAMLJK010000002.1"/>
</dbReference>
<accession>A0AA42CYG6</accession>